<dbReference type="OrthoDB" id="9784483at2"/>
<name>A0A1G7XBP8_9VIBR</name>
<dbReference type="InterPro" id="IPR008333">
    <property type="entry name" value="Cbr1-like_FAD-bd_dom"/>
</dbReference>
<evidence type="ECO:0000313" key="7">
    <source>
        <dbReference type="Proteomes" id="UP000198854"/>
    </source>
</evidence>
<dbReference type="InterPro" id="IPR033892">
    <property type="entry name" value="FNR_bac"/>
</dbReference>
<dbReference type="GO" id="GO:0004324">
    <property type="term" value="F:ferredoxin-NADP+ reductase activity"/>
    <property type="evidence" value="ECO:0007669"/>
    <property type="project" value="UniProtKB-EC"/>
</dbReference>
<keyword evidence="7" id="KW-1185">Reference proteome</keyword>
<evidence type="ECO:0000256" key="3">
    <source>
        <dbReference type="ARBA" id="ARBA00022741"/>
    </source>
</evidence>
<organism evidence="6 7">
    <name type="scientific">Vibrio xiamenensis</name>
    <dbReference type="NCBI Taxonomy" id="861298"/>
    <lineage>
        <taxon>Bacteria</taxon>
        <taxon>Pseudomonadati</taxon>
        <taxon>Pseudomonadota</taxon>
        <taxon>Gammaproteobacteria</taxon>
        <taxon>Vibrionales</taxon>
        <taxon>Vibrionaceae</taxon>
        <taxon>Vibrio</taxon>
    </lineage>
</organism>
<dbReference type="PROSITE" id="PS51384">
    <property type="entry name" value="FAD_FR"/>
    <property type="match status" value="1"/>
</dbReference>
<dbReference type="Gene3D" id="2.40.30.10">
    <property type="entry name" value="Translation factors"/>
    <property type="match status" value="1"/>
</dbReference>
<feature type="domain" description="FAD-binding FR-type" evidence="5">
    <location>
        <begin position="5"/>
        <end position="107"/>
    </location>
</feature>
<dbReference type="GO" id="GO:0042167">
    <property type="term" value="P:heme catabolic process"/>
    <property type="evidence" value="ECO:0007669"/>
    <property type="project" value="TreeGrafter"/>
</dbReference>
<accession>A0A1G7XBP8</accession>
<dbReference type="InterPro" id="IPR001433">
    <property type="entry name" value="OxRdtase_FAD/NAD-bd"/>
</dbReference>
<protein>
    <recommendedName>
        <fullName evidence="2">ferredoxin--NADP(+) reductase</fullName>
        <ecNumber evidence="2">1.18.1.2</ecNumber>
    </recommendedName>
</protein>
<dbReference type="Gene3D" id="3.40.50.80">
    <property type="entry name" value="Nucleotide-binding domain of ferredoxin-NADP reductase (FNR) module"/>
    <property type="match status" value="1"/>
</dbReference>
<dbReference type="PANTHER" id="PTHR47878:SF2">
    <property type="entry name" value="OXIDOREDUCTASE FAD_NAD(P)-BINDING DOMAIN PROTEIN"/>
    <property type="match status" value="1"/>
</dbReference>
<comment type="catalytic activity">
    <reaction evidence="4">
        <text>2 reduced [2Fe-2S]-[ferredoxin] + NADP(+) + H(+) = 2 oxidized [2Fe-2S]-[ferredoxin] + NADPH</text>
        <dbReference type="Rhea" id="RHEA:20125"/>
        <dbReference type="Rhea" id="RHEA-COMP:10000"/>
        <dbReference type="Rhea" id="RHEA-COMP:10001"/>
        <dbReference type="ChEBI" id="CHEBI:15378"/>
        <dbReference type="ChEBI" id="CHEBI:33737"/>
        <dbReference type="ChEBI" id="CHEBI:33738"/>
        <dbReference type="ChEBI" id="CHEBI:57783"/>
        <dbReference type="ChEBI" id="CHEBI:58349"/>
        <dbReference type="EC" id="1.18.1.2"/>
    </reaction>
</comment>
<dbReference type="EC" id="1.18.1.2" evidence="2"/>
<evidence type="ECO:0000259" key="5">
    <source>
        <dbReference type="PROSITE" id="PS51384"/>
    </source>
</evidence>
<comment type="similarity">
    <text evidence="1">Belongs to the ferredoxin--NADP reductase type 1 family.</text>
</comment>
<evidence type="ECO:0000256" key="4">
    <source>
        <dbReference type="ARBA" id="ARBA00047776"/>
    </source>
</evidence>
<proteinExistence type="inferred from homology"/>
<dbReference type="RefSeq" id="WP_093269801.1">
    <property type="nucleotide sequence ID" value="NZ_FNDD01000003.1"/>
</dbReference>
<dbReference type="SUPFAM" id="SSF63380">
    <property type="entry name" value="Riboflavin synthase domain-like"/>
    <property type="match status" value="1"/>
</dbReference>
<dbReference type="Pfam" id="PF00970">
    <property type="entry name" value="FAD_binding_6"/>
    <property type="match status" value="1"/>
</dbReference>
<dbReference type="AlphaFoldDB" id="A0A1G7XBP8"/>
<dbReference type="EMBL" id="FNDD01000003">
    <property type="protein sequence ID" value="SDG81675.1"/>
    <property type="molecule type" value="Genomic_DNA"/>
</dbReference>
<evidence type="ECO:0000256" key="2">
    <source>
        <dbReference type="ARBA" id="ARBA00013223"/>
    </source>
</evidence>
<dbReference type="InterPro" id="IPR051930">
    <property type="entry name" value="FNR_type-1"/>
</dbReference>
<dbReference type="STRING" id="861298.SAMN04488136_10371"/>
<sequence>MLNYPGFQSATVAQRTDWTSELFSLRISGAKLDFKAGQFTKLALPDTSGQLISRAYSIVNAPMSTNDMLEFLVVANTDGQLTPNLQQLAIGDSIYVGERANGDLTGDIVPKCANDLWLLATGTGIGPFLSLLDDIHLRPRCENIVLVHAVRYQADLVYQYLIKQLVAFYEGRLQYVPIVSREESPYLQGRIPELLENEQLFEQAGVTMTPEQSFVMLCGNPEMIKSTLAPLQALGLEKYRAASGGNIVYERYW</sequence>
<evidence type="ECO:0000256" key="1">
    <source>
        <dbReference type="ARBA" id="ARBA00008312"/>
    </source>
</evidence>
<evidence type="ECO:0000313" key="6">
    <source>
        <dbReference type="EMBL" id="SDG81675.1"/>
    </source>
</evidence>
<keyword evidence="3" id="KW-0547">Nucleotide-binding</keyword>
<dbReference type="PRINTS" id="PR00410">
    <property type="entry name" value="PHEHYDRXLASE"/>
</dbReference>
<dbReference type="InterPro" id="IPR017927">
    <property type="entry name" value="FAD-bd_FR_type"/>
</dbReference>
<dbReference type="PANTHER" id="PTHR47878">
    <property type="entry name" value="OXIDOREDUCTASE FAD/NAD(P)-BINDING DOMAIN PROTEIN"/>
    <property type="match status" value="1"/>
</dbReference>
<dbReference type="InterPro" id="IPR039261">
    <property type="entry name" value="FNR_nucleotide-bd"/>
</dbReference>
<gene>
    <name evidence="6" type="ORF">SAMN04488136_10371</name>
</gene>
<dbReference type="InterPro" id="IPR017938">
    <property type="entry name" value="Riboflavin_synthase-like_b-brl"/>
</dbReference>
<dbReference type="SUPFAM" id="SSF52343">
    <property type="entry name" value="Ferredoxin reductase-like, C-terminal NADP-linked domain"/>
    <property type="match status" value="1"/>
</dbReference>
<dbReference type="GO" id="GO:0034599">
    <property type="term" value="P:cellular response to oxidative stress"/>
    <property type="evidence" value="ECO:0007669"/>
    <property type="project" value="TreeGrafter"/>
</dbReference>
<dbReference type="Proteomes" id="UP000198854">
    <property type="component" value="Unassembled WGS sequence"/>
</dbReference>
<dbReference type="CDD" id="cd06195">
    <property type="entry name" value="FNR1"/>
    <property type="match status" value="1"/>
</dbReference>
<dbReference type="GO" id="GO:0000166">
    <property type="term" value="F:nucleotide binding"/>
    <property type="evidence" value="ECO:0007669"/>
    <property type="project" value="UniProtKB-KW"/>
</dbReference>
<dbReference type="Pfam" id="PF00175">
    <property type="entry name" value="NAD_binding_1"/>
    <property type="match status" value="1"/>
</dbReference>
<reference evidence="6 7" key="1">
    <citation type="submission" date="2016-10" db="EMBL/GenBank/DDBJ databases">
        <authorList>
            <person name="de Groot N.N."/>
        </authorList>
    </citation>
    <scope>NUCLEOTIDE SEQUENCE [LARGE SCALE GENOMIC DNA]</scope>
    <source>
        <strain evidence="6 7">CGMCC 1.10228</strain>
    </source>
</reference>